<proteinExistence type="predicted"/>
<dbReference type="PaxDb" id="65489-OBART04G04330.1"/>
<feature type="compositionally biased region" description="Pro residues" evidence="1">
    <location>
        <begin position="117"/>
        <end position="126"/>
    </location>
</feature>
<dbReference type="EnsemblPlants" id="OBART04G04330.1">
    <property type="protein sequence ID" value="OBART04G04330.1"/>
    <property type="gene ID" value="OBART04G04330"/>
</dbReference>
<evidence type="ECO:0000313" key="2">
    <source>
        <dbReference type="EnsemblPlants" id="OBART04G04330.1"/>
    </source>
</evidence>
<dbReference type="AlphaFoldDB" id="A0A0D3FT30"/>
<feature type="compositionally biased region" description="Gly residues" evidence="1">
    <location>
        <begin position="145"/>
        <end position="154"/>
    </location>
</feature>
<name>A0A0D3FT30_9ORYZ</name>
<sequence length="154" mass="16475">MSSLPPLDPQEKPPQSDPLLQKFMTEGKGLEDRSIRPSETPPSPPPPDLPAGAPMPPPRPREKLGCGAGGGGLEDHRIRPHKHLRHRLHRIRPRELRCHRLTTMGEAWGRKGRPLETPLPPPPPDPQAGAADATATAGSAEKLGAGWGGGRRGG</sequence>
<feature type="compositionally biased region" description="Low complexity" evidence="1">
    <location>
        <begin position="127"/>
        <end position="141"/>
    </location>
</feature>
<feature type="compositionally biased region" description="Pro residues" evidence="1">
    <location>
        <begin position="39"/>
        <end position="58"/>
    </location>
</feature>
<reference evidence="2" key="2">
    <citation type="submission" date="2015-03" db="UniProtKB">
        <authorList>
            <consortium name="EnsemblPlants"/>
        </authorList>
    </citation>
    <scope>IDENTIFICATION</scope>
</reference>
<dbReference type="HOGENOM" id="CLU_1706991_0_0_1"/>
<feature type="region of interest" description="Disordered" evidence="1">
    <location>
        <begin position="107"/>
        <end position="154"/>
    </location>
</feature>
<dbReference type="Proteomes" id="UP000026960">
    <property type="component" value="Chromosome 4"/>
</dbReference>
<organism evidence="2">
    <name type="scientific">Oryza barthii</name>
    <dbReference type="NCBI Taxonomy" id="65489"/>
    <lineage>
        <taxon>Eukaryota</taxon>
        <taxon>Viridiplantae</taxon>
        <taxon>Streptophyta</taxon>
        <taxon>Embryophyta</taxon>
        <taxon>Tracheophyta</taxon>
        <taxon>Spermatophyta</taxon>
        <taxon>Magnoliopsida</taxon>
        <taxon>Liliopsida</taxon>
        <taxon>Poales</taxon>
        <taxon>Poaceae</taxon>
        <taxon>BOP clade</taxon>
        <taxon>Oryzoideae</taxon>
        <taxon>Oryzeae</taxon>
        <taxon>Oryzinae</taxon>
        <taxon>Oryza</taxon>
    </lineage>
</organism>
<evidence type="ECO:0000256" key="1">
    <source>
        <dbReference type="SAM" id="MobiDB-lite"/>
    </source>
</evidence>
<evidence type="ECO:0000313" key="3">
    <source>
        <dbReference type="Proteomes" id="UP000026960"/>
    </source>
</evidence>
<accession>A0A0D3FT30</accession>
<protein>
    <submittedName>
        <fullName evidence="2">Uncharacterized protein</fullName>
    </submittedName>
</protein>
<reference evidence="2" key="1">
    <citation type="journal article" date="2009" name="Rice">
        <title>De Novo Next Generation Sequencing of Plant Genomes.</title>
        <authorList>
            <person name="Rounsley S."/>
            <person name="Marri P.R."/>
            <person name="Yu Y."/>
            <person name="He R."/>
            <person name="Sisneros N."/>
            <person name="Goicoechea J.L."/>
            <person name="Lee S.J."/>
            <person name="Angelova A."/>
            <person name="Kudrna D."/>
            <person name="Luo M."/>
            <person name="Affourtit J."/>
            <person name="Desany B."/>
            <person name="Knight J."/>
            <person name="Niazi F."/>
            <person name="Egholm M."/>
            <person name="Wing R.A."/>
        </authorList>
    </citation>
    <scope>NUCLEOTIDE SEQUENCE [LARGE SCALE GENOMIC DNA]</scope>
    <source>
        <strain evidence="2">cv. IRGC 105608</strain>
    </source>
</reference>
<dbReference type="Gramene" id="OBART04G04330.1">
    <property type="protein sequence ID" value="OBART04G04330.1"/>
    <property type="gene ID" value="OBART04G04330"/>
</dbReference>
<feature type="region of interest" description="Disordered" evidence="1">
    <location>
        <begin position="1"/>
        <end position="86"/>
    </location>
</feature>
<keyword evidence="3" id="KW-1185">Reference proteome</keyword>